<keyword evidence="5" id="KW-0378">Hydrolase</keyword>
<evidence type="ECO:0000256" key="9">
    <source>
        <dbReference type="PROSITE-ProRule" id="PRU01373"/>
    </source>
</evidence>
<evidence type="ECO:0000313" key="13">
    <source>
        <dbReference type="Proteomes" id="UP001161409"/>
    </source>
</evidence>
<feature type="chain" id="PRO_5047479835" description="L,D-TPase catalytic domain-containing protein" evidence="10">
    <location>
        <begin position="30"/>
        <end position="318"/>
    </location>
</feature>
<reference evidence="12" key="2">
    <citation type="submission" date="2023-01" db="EMBL/GenBank/DDBJ databases">
        <title>Draft genome sequence of Sneathiella chinensis strain NBRC 103408.</title>
        <authorList>
            <person name="Sun Q."/>
            <person name="Mori K."/>
        </authorList>
    </citation>
    <scope>NUCLEOTIDE SEQUENCE</scope>
    <source>
        <strain evidence="12">NBRC 103408</strain>
    </source>
</reference>
<dbReference type="RefSeq" id="WP_169561521.1">
    <property type="nucleotide sequence ID" value="NZ_BSNF01000008.1"/>
</dbReference>
<dbReference type="SUPFAM" id="SSF141523">
    <property type="entry name" value="L,D-transpeptidase catalytic domain-like"/>
    <property type="match status" value="1"/>
</dbReference>
<dbReference type="CDD" id="cd16913">
    <property type="entry name" value="YkuD_like"/>
    <property type="match status" value="1"/>
</dbReference>
<keyword evidence="13" id="KW-1185">Reference proteome</keyword>
<dbReference type="PANTHER" id="PTHR30582:SF24">
    <property type="entry name" value="L,D-TRANSPEPTIDASE ERFK_SRFK-RELATED"/>
    <property type="match status" value="1"/>
</dbReference>
<dbReference type="InterPro" id="IPR050979">
    <property type="entry name" value="LD-transpeptidase"/>
</dbReference>
<dbReference type="InterPro" id="IPR018392">
    <property type="entry name" value="LysM"/>
</dbReference>
<comment type="similarity">
    <text evidence="2">Belongs to the YkuD family.</text>
</comment>
<evidence type="ECO:0000256" key="10">
    <source>
        <dbReference type="SAM" id="SignalP"/>
    </source>
</evidence>
<comment type="caution">
    <text evidence="12">The sequence shown here is derived from an EMBL/GenBank/DDBJ whole genome shotgun (WGS) entry which is preliminary data.</text>
</comment>
<evidence type="ECO:0000256" key="4">
    <source>
        <dbReference type="ARBA" id="ARBA00022679"/>
    </source>
</evidence>
<evidence type="ECO:0000313" key="12">
    <source>
        <dbReference type="EMBL" id="GLQ07450.1"/>
    </source>
</evidence>
<dbReference type="Pfam" id="PF03734">
    <property type="entry name" value="YkuD"/>
    <property type="match status" value="1"/>
</dbReference>
<evidence type="ECO:0000256" key="7">
    <source>
        <dbReference type="ARBA" id="ARBA00022984"/>
    </source>
</evidence>
<keyword evidence="6 9" id="KW-0133">Cell shape</keyword>
<organism evidence="12 13">
    <name type="scientific">Sneathiella chinensis</name>
    <dbReference type="NCBI Taxonomy" id="349750"/>
    <lineage>
        <taxon>Bacteria</taxon>
        <taxon>Pseudomonadati</taxon>
        <taxon>Pseudomonadota</taxon>
        <taxon>Alphaproteobacteria</taxon>
        <taxon>Sneathiellales</taxon>
        <taxon>Sneathiellaceae</taxon>
        <taxon>Sneathiella</taxon>
    </lineage>
</organism>
<accession>A0ABQ5U8C9</accession>
<evidence type="ECO:0000256" key="3">
    <source>
        <dbReference type="ARBA" id="ARBA00022676"/>
    </source>
</evidence>
<dbReference type="PROSITE" id="PS52029">
    <property type="entry name" value="LD_TPASE"/>
    <property type="match status" value="1"/>
</dbReference>
<evidence type="ECO:0000256" key="5">
    <source>
        <dbReference type="ARBA" id="ARBA00022801"/>
    </source>
</evidence>
<dbReference type="EMBL" id="BSNF01000008">
    <property type="protein sequence ID" value="GLQ07450.1"/>
    <property type="molecule type" value="Genomic_DNA"/>
</dbReference>
<feature type="active site" description="Nucleophile" evidence="9">
    <location>
        <position position="206"/>
    </location>
</feature>
<dbReference type="Proteomes" id="UP001161409">
    <property type="component" value="Unassembled WGS sequence"/>
</dbReference>
<reference evidence="12" key="1">
    <citation type="journal article" date="2014" name="Int. J. Syst. Evol. Microbiol.">
        <title>Complete genome of a new Firmicutes species belonging to the dominant human colonic microbiota ('Ruminococcus bicirculans') reveals two chromosomes and a selective capacity to utilize plant glucans.</title>
        <authorList>
            <consortium name="NISC Comparative Sequencing Program"/>
            <person name="Wegmann U."/>
            <person name="Louis P."/>
            <person name="Goesmann A."/>
            <person name="Henrissat B."/>
            <person name="Duncan S.H."/>
            <person name="Flint H.J."/>
        </authorList>
    </citation>
    <scope>NUCLEOTIDE SEQUENCE</scope>
    <source>
        <strain evidence="12">NBRC 103408</strain>
    </source>
</reference>
<dbReference type="CDD" id="cd00118">
    <property type="entry name" value="LysM"/>
    <property type="match status" value="1"/>
</dbReference>
<comment type="pathway">
    <text evidence="1 9">Cell wall biogenesis; peptidoglycan biosynthesis.</text>
</comment>
<proteinExistence type="inferred from homology"/>
<dbReference type="Gene3D" id="2.40.440.10">
    <property type="entry name" value="L,D-transpeptidase catalytic domain-like"/>
    <property type="match status" value="1"/>
</dbReference>
<sequence>MRAALSALSRITAAPALALLLVSVVPAQAAEFTVTSDLVGEMAEHRIADGETLIGLPQRFSLGYTELVAGNPGVDPWMPAVGTRIVLPGAHLLPPGRREGIVINLAQQRLFLFSRDGKTVKTFPVGVGRQGWETPPGQTRVIRKRKDPVWRPPASIRKEQPDLPAAIGPGPNNPLGRFALDLGWASYLLHGTNNPLGVGRRVSHGCLRLYPADIEYLFDKVTIGTSVTILDSPVLVGWHDGQLYLEAHPSQAQADQVEWGEAMQPVPVSTVFPMVEAAAGPWLQQVDWPLVNSILAARRGIPIPITPPVAKSGAGGTS</sequence>
<evidence type="ECO:0000256" key="2">
    <source>
        <dbReference type="ARBA" id="ARBA00005992"/>
    </source>
</evidence>
<feature type="active site" description="Proton donor/acceptor" evidence="9">
    <location>
        <position position="190"/>
    </location>
</feature>
<keyword evidence="10" id="KW-0732">Signal</keyword>
<dbReference type="InterPro" id="IPR005490">
    <property type="entry name" value="LD_TPept_cat_dom"/>
</dbReference>
<protein>
    <recommendedName>
        <fullName evidence="11">L,D-TPase catalytic domain-containing protein</fullName>
    </recommendedName>
</protein>
<keyword evidence="3" id="KW-0328">Glycosyltransferase</keyword>
<dbReference type="InterPro" id="IPR038063">
    <property type="entry name" value="Transpep_catalytic_dom"/>
</dbReference>
<evidence type="ECO:0000256" key="8">
    <source>
        <dbReference type="ARBA" id="ARBA00023316"/>
    </source>
</evidence>
<gene>
    <name evidence="12" type="ORF">GCM10007924_26710</name>
</gene>
<evidence type="ECO:0000256" key="6">
    <source>
        <dbReference type="ARBA" id="ARBA00022960"/>
    </source>
</evidence>
<evidence type="ECO:0000256" key="1">
    <source>
        <dbReference type="ARBA" id="ARBA00004752"/>
    </source>
</evidence>
<keyword evidence="8 9" id="KW-0961">Cell wall biogenesis/degradation</keyword>
<feature type="domain" description="L,D-TPase catalytic" evidence="11">
    <location>
        <begin position="99"/>
        <end position="230"/>
    </location>
</feature>
<feature type="signal peptide" evidence="10">
    <location>
        <begin position="1"/>
        <end position="29"/>
    </location>
</feature>
<keyword evidence="7 9" id="KW-0573">Peptidoglycan synthesis</keyword>
<dbReference type="PANTHER" id="PTHR30582">
    <property type="entry name" value="L,D-TRANSPEPTIDASE"/>
    <property type="match status" value="1"/>
</dbReference>
<keyword evidence="4" id="KW-0808">Transferase</keyword>
<name>A0ABQ5U8C9_9PROT</name>
<evidence type="ECO:0000259" key="11">
    <source>
        <dbReference type="PROSITE" id="PS52029"/>
    </source>
</evidence>